<keyword evidence="1" id="KW-0732">Signal</keyword>
<evidence type="ECO:0008006" key="4">
    <source>
        <dbReference type="Google" id="ProtNLM"/>
    </source>
</evidence>
<feature type="chain" id="PRO_5039295587" description="Lipoprotein" evidence="1">
    <location>
        <begin position="25"/>
        <end position="147"/>
    </location>
</feature>
<dbReference type="AlphaFoldDB" id="A0A1I3LNA2"/>
<sequence length="147" mass="16852">MKKIFLVLFTAFVMLTGCSYSRPAGTVDYVKTSVRYINIVNHLANNVSDLAAKAASDVKSKAALEKELKEVKSELQKYNEIIPPDRAENIHQKMLKYNQTIEKDIDAYLNNIKNGKVDPKLFQTPALKQTIQEMTKLRDEIQRLDKY</sequence>
<proteinExistence type="predicted"/>
<evidence type="ECO:0000313" key="3">
    <source>
        <dbReference type="Proteomes" id="UP000199545"/>
    </source>
</evidence>
<protein>
    <recommendedName>
        <fullName evidence="4">Lipoprotein</fullName>
    </recommendedName>
</protein>
<dbReference type="Pfam" id="PF19903">
    <property type="entry name" value="DUF6376"/>
    <property type="match status" value="1"/>
</dbReference>
<dbReference type="InterPro" id="IPR045956">
    <property type="entry name" value="DUF6376"/>
</dbReference>
<dbReference type="Proteomes" id="UP000199545">
    <property type="component" value="Unassembled WGS sequence"/>
</dbReference>
<feature type="signal peptide" evidence="1">
    <location>
        <begin position="1"/>
        <end position="24"/>
    </location>
</feature>
<dbReference type="EMBL" id="FORR01000002">
    <property type="protein sequence ID" value="SFI86244.1"/>
    <property type="molecule type" value="Genomic_DNA"/>
</dbReference>
<keyword evidence="3" id="KW-1185">Reference proteome</keyword>
<evidence type="ECO:0000256" key="1">
    <source>
        <dbReference type="SAM" id="SignalP"/>
    </source>
</evidence>
<gene>
    <name evidence="2" type="ORF">SAMN05421852_102263</name>
</gene>
<dbReference type="PROSITE" id="PS51257">
    <property type="entry name" value="PROKAR_LIPOPROTEIN"/>
    <property type="match status" value="1"/>
</dbReference>
<name>A0A1I3LNA2_9BACL</name>
<accession>A0A1I3LNA2</accession>
<organism evidence="2 3">
    <name type="scientific">Thermoflavimicrobium dichotomicum</name>
    <dbReference type="NCBI Taxonomy" id="46223"/>
    <lineage>
        <taxon>Bacteria</taxon>
        <taxon>Bacillati</taxon>
        <taxon>Bacillota</taxon>
        <taxon>Bacilli</taxon>
        <taxon>Bacillales</taxon>
        <taxon>Thermoactinomycetaceae</taxon>
        <taxon>Thermoflavimicrobium</taxon>
    </lineage>
</organism>
<dbReference type="RefSeq" id="WP_093228086.1">
    <property type="nucleotide sequence ID" value="NZ_FORR01000002.1"/>
</dbReference>
<dbReference type="OrthoDB" id="2607309at2"/>
<evidence type="ECO:0000313" key="2">
    <source>
        <dbReference type="EMBL" id="SFI86244.1"/>
    </source>
</evidence>
<reference evidence="2 3" key="1">
    <citation type="submission" date="2016-10" db="EMBL/GenBank/DDBJ databases">
        <authorList>
            <person name="de Groot N.N."/>
        </authorList>
    </citation>
    <scope>NUCLEOTIDE SEQUENCE [LARGE SCALE GENOMIC DNA]</scope>
    <source>
        <strain evidence="2 3">DSM 44778</strain>
    </source>
</reference>